<dbReference type="Gene3D" id="3.40.630.30">
    <property type="match status" value="1"/>
</dbReference>
<name>A0A4R0Z3E4_9GAMM</name>
<dbReference type="InterPro" id="IPR051531">
    <property type="entry name" value="N-acetyltransferase"/>
</dbReference>
<keyword evidence="2" id="KW-0808">Transferase</keyword>
<dbReference type="SUPFAM" id="SSF55729">
    <property type="entry name" value="Acyl-CoA N-acyltransferases (Nat)"/>
    <property type="match status" value="1"/>
</dbReference>
<dbReference type="GO" id="GO:0016747">
    <property type="term" value="F:acyltransferase activity, transferring groups other than amino-acyl groups"/>
    <property type="evidence" value="ECO:0007669"/>
    <property type="project" value="InterPro"/>
</dbReference>
<accession>A0A4R0Z3E4</accession>
<keyword evidence="3" id="KW-1185">Reference proteome</keyword>
<evidence type="ECO:0000259" key="1">
    <source>
        <dbReference type="PROSITE" id="PS51186"/>
    </source>
</evidence>
<protein>
    <submittedName>
        <fullName evidence="2">N-acetyltransferase</fullName>
    </submittedName>
</protein>
<evidence type="ECO:0000313" key="2">
    <source>
        <dbReference type="EMBL" id="TCI13766.1"/>
    </source>
</evidence>
<gene>
    <name evidence="2" type="ORF">EZM97_02065</name>
</gene>
<reference evidence="2 3" key="1">
    <citation type="submission" date="2019-02" db="EMBL/GenBank/DDBJ databases">
        <title>Dyella amyloliquefaciens sp. nov., isolated from forest soil.</title>
        <authorList>
            <person name="Gao Z.-H."/>
            <person name="Qiu L.-H."/>
        </authorList>
    </citation>
    <scope>NUCLEOTIDE SEQUENCE [LARGE SCALE GENOMIC DNA]</scope>
    <source>
        <strain evidence="2 3">KACC 12747</strain>
    </source>
</reference>
<organism evidence="2 3">
    <name type="scientific">Dyella soli</name>
    <dbReference type="NCBI Taxonomy" id="522319"/>
    <lineage>
        <taxon>Bacteria</taxon>
        <taxon>Pseudomonadati</taxon>
        <taxon>Pseudomonadota</taxon>
        <taxon>Gammaproteobacteria</taxon>
        <taxon>Lysobacterales</taxon>
        <taxon>Rhodanobacteraceae</taxon>
        <taxon>Dyella</taxon>
    </lineage>
</organism>
<dbReference type="PANTHER" id="PTHR43792:SF1">
    <property type="entry name" value="N-ACETYLTRANSFERASE DOMAIN-CONTAINING PROTEIN"/>
    <property type="match status" value="1"/>
</dbReference>
<dbReference type="Proteomes" id="UP000291822">
    <property type="component" value="Unassembled WGS sequence"/>
</dbReference>
<dbReference type="InterPro" id="IPR000182">
    <property type="entry name" value="GNAT_dom"/>
</dbReference>
<dbReference type="InterPro" id="IPR016181">
    <property type="entry name" value="Acyl_CoA_acyltransferase"/>
</dbReference>
<proteinExistence type="predicted"/>
<dbReference type="Pfam" id="PF13302">
    <property type="entry name" value="Acetyltransf_3"/>
    <property type="match status" value="1"/>
</dbReference>
<dbReference type="PROSITE" id="PS51186">
    <property type="entry name" value="GNAT"/>
    <property type="match status" value="1"/>
</dbReference>
<feature type="domain" description="N-acetyltransferase" evidence="1">
    <location>
        <begin position="13"/>
        <end position="174"/>
    </location>
</feature>
<dbReference type="EMBL" id="SJTG01000001">
    <property type="protein sequence ID" value="TCI13766.1"/>
    <property type="molecule type" value="Genomic_DNA"/>
</dbReference>
<sequence>MTAHVPVLETERLRLRAHRIDDYDACYATWSDPAVTRFIGGVPQTTEQVWDRMLRSLGMWGMLGYGYWAVEEKSSGRYVGDVGHADLRRDIEPSLRGMLEFGWVLAPWAHGQGYASEAVNAATSWSREHLPELNAVCIIAPENAPSIRVAEKAGFAKWVDTTYHGSPIGVYRRA</sequence>
<evidence type="ECO:0000313" key="3">
    <source>
        <dbReference type="Proteomes" id="UP000291822"/>
    </source>
</evidence>
<dbReference type="PANTHER" id="PTHR43792">
    <property type="entry name" value="GNAT FAMILY, PUTATIVE (AFU_ORTHOLOGUE AFUA_3G00765)-RELATED-RELATED"/>
    <property type="match status" value="1"/>
</dbReference>
<dbReference type="AlphaFoldDB" id="A0A4R0Z3E4"/>
<comment type="caution">
    <text evidence="2">The sequence shown here is derived from an EMBL/GenBank/DDBJ whole genome shotgun (WGS) entry which is preliminary data.</text>
</comment>